<dbReference type="SMART" id="SM00327">
    <property type="entry name" value="VWA"/>
    <property type="match status" value="1"/>
</dbReference>
<dbReference type="OrthoDB" id="238269at2157"/>
<gene>
    <name evidence="2" type="ORF">MBBTH_13710</name>
</gene>
<sequence>MTTIEKPEAMDLIFIMDRSGSMSGSESDTIGGFNSFIKKEMEKDLETYVTTILFDHEYEVLYKRKPIHDVAELTDKEYWVRGSTALLDAIGKTINTLDKEIDNNALVVIMTDGYENASHEYSKQQIRNLIENHKWEFIYIGADIDSYSEAANFGFKRSRIANYKKSRESIDDMYASVSNARDCMLNKISLDDARWKKDMEKYD</sequence>
<dbReference type="RefSeq" id="WP_116592301.1">
    <property type="nucleotide sequence ID" value="NZ_MZGS01000023.1"/>
</dbReference>
<reference evidence="2 3" key="1">
    <citation type="submission" date="2017-03" db="EMBL/GenBank/DDBJ databases">
        <title>Genome sequence of Methanobrevibacter thaueri.</title>
        <authorList>
            <person name="Poehlein A."/>
            <person name="Seedorf H."/>
            <person name="Daniel R."/>
        </authorList>
    </citation>
    <scope>NUCLEOTIDE SEQUENCE [LARGE SCALE GENOMIC DNA]</scope>
    <source>
        <strain evidence="2 3">DSM 11995</strain>
    </source>
</reference>
<evidence type="ECO:0000313" key="3">
    <source>
        <dbReference type="Proteomes" id="UP000251717"/>
    </source>
</evidence>
<dbReference type="Gene3D" id="3.40.50.410">
    <property type="entry name" value="von Willebrand factor, type A domain"/>
    <property type="match status" value="1"/>
</dbReference>
<name>A0A315XN10_9EURY</name>
<organism evidence="2 3">
    <name type="scientific">Methanobrevibacter thaueri</name>
    <dbReference type="NCBI Taxonomy" id="190975"/>
    <lineage>
        <taxon>Archaea</taxon>
        <taxon>Methanobacteriati</taxon>
        <taxon>Methanobacteriota</taxon>
        <taxon>Methanomada group</taxon>
        <taxon>Methanobacteria</taxon>
        <taxon>Methanobacteriales</taxon>
        <taxon>Methanobacteriaceae</taxon>
        <taxon>Methanobrevibacter</taxon>
    </lineage>
</organism>
<dbReference type="Pfam" id="PF00092">
    <property type="entry name" value="VWA"/>
    <property type="match status" value="1"/>
</dbReference>
<dbReference type="SUPFAM" id="SSF53300">
    <property type="entry name" value="vWA-like"/>
    <property type="match status" value="1"/>
</dbReference>
<proteinExistence type="predicted"/>
<dbReference type="EMBL" id="MZGS01000023">
    <property type="protein sequence ID" value="PWB86951.1"/>
    <property type="molecule type" value="Genomic_DNA"/>
</dbReference>
<feature type="domain" description="VWFA" evidence="1">
    <location>
        <begin position="11"/>
        <end position="188"/>
    </location>
</feature>
<dbReference type="InterPro" id="IPR036465">
    <property type="entry name" value="vWFA_dom_sf"/>
</dbReference>
<dbReference type="CDD" id="cd00198">
    <property type="entry name" value="vWFA"/>
    <property type="match status" value="1"/>
</dbReference>
<protein>
    <submittedName>
        <fullName evidence="2">von Willebrand factor type A domain protein</fullName>
    </submittedName>
</protein>
<evidence type="ECO:0000259" key="1">
    <source>
        <dbReference type="PROSITE" id="PS50234"/>
    </source>
</evidence>
<keyword evidence="3" id="KW-1185">Reference proteome</keyword>
<dbReference type="AlphaFoldDB" id="A0A315XN10"/>
<dbReference type="Proteomes" id="UP000251717">
    <property type="component" value="Unassembled WGS sequence"/>
</dbReference>
<dbReference type="PROSITE" id="PS50234">
    <property type="entry name" value="VWFA"/>
    <property type="match status" value="1"/>
</dbReference>
<accession>A0A315XN10</accession>
<comment type="caution">
    <text evidence="2">The sequence shown here is derived from an EMBL/GenBank/DDBJ whole genome shotgun (WGS) entry which is preliminary data.</text>
</comment>
<evidence type="ECO:0000313" key="2">
    <source>
        <dbReference type="EMBL" id="PWB86951.1"/>
    </source>
</evidence>
<dbReference type="InterPro" id="IPR002035">
    <property type="entry name" value="VWF_A"/>
</dbReference>